<evidence type="ECO:0000313" key="3">
    <source>
        <dbReference type="Proteomes" id="UP000193144"/>
    </source>
</evidence>
<dbReference type="EMBL" id="MCFA01000254">
    <property type="protein sequence ID" value="ORX96558.1"/>
    <property type="molecule type" value="Genomic_DNA"/>
</dbReference>
<evidence type="ECO:0000313" key="2">
    <source>
        <dbReference type="EMBL" id="ORX96558.1"/>
    </source>
</evidence>
<dbReference type="Pfam" id="PF06985">
    <property type="entry name" value="HET"/>
    <property type="match status" value="1"/>
</dbReference>
<dbReference type="InterPro" id="IPR010730">
    <property type="entry name" value="HET"/>
</dbReference>
<proteinExistence type="predicted"/>
<dbReference type="STRING" id="1231657.A0A1Y1YF28"/>
<dbReference type="AlphaFoldDB" id="A0A1Y1YF28"/>
<dbReference type="Proteomes" id="UP000193144">
    <property type="component" value="Unassembled WGS sequence"/>
</dbReference>
<dbReference type="OrthoDB" id="5362512at2759"/>
<accession>A0A1Y1YF28</accession>
<comment type="caution">
    <text evidence="2">The sequence shown here is derived from an EMBL/GenBank/DDBJ whole genome shotgun (WGS) entry which is preliminary data.</text>
</comment>
<evidence type="ECO:0000259" key="1">
    <source>
        <dbReference type="Pfam" id="PF06985"/>
    </source>
</evidence>
<dbReference type="PANTHER" id="PTHR33112:SF10">
    <property type="entry name" value="TOL"/>
    <property type="match status" value="1"/>
</dbReference>
<sequence length="368" mass="42628">MLTRHPPNTGSAECETLAIEWLESCNSTHSKCRELWSREEWLPTRLIDVGLTDNPRHPRLISTRERKCDQDFKYVALSHRWASTNVVKLELSNIRSFMRRLPADSLSPTFLDAISFTRTLGIRYLWIDSLCIIQDSSEDWQAEALQMDKVYRNCICNIAATASSDYGNGLFQERNPFWSTPKKIRIQYSGHDGVYSASPTHLWGKWISNASLNRRGWVFQERLLSPRTLHYSTQLFWECPTLQACETFPGGMPCSHDKYRDLTGDYHDIRFKDWQQRGETETWVRLVRQYTQCTITRPEDRIIAIAGIAKSLQPLLDDDDYLAGLWKRDLPWNLGWSLTNYVSDINSTNNVAGPSWSWASLDYDSGQI</sequence>
<feature type="non-terminal residue" evidence="2">
    <location>
        <position position="368"/>
    </location>
</feature>
<name>A0A1Y1YF28_9PLEO</name>
<feature type="domain" description="Heterokaryon incompatibility" evidence="1">
    <location>
        <begin position="74"/>
        <end position="221"/>
    </location>
</feature>
<reference evidence="2 3" key="1">
    <citation type="submission" date="2016-07" db="EMBL/GenBank/DDBJ databases">
        <title>Pervasive Adenine N6-methylation of Active Genes in Fungi.</title>
        <authorList>
            <consortium name="DOE Joint Genome Institute"/>
            <person name="Mondo S.J."/>
            <person name="Dannebaum R.O."/>
            <person name="Kuo R.C."/>
            <person name="Labutti K."/>
            <person name="Haridas S."/>
            <person name="Kuo A."/>
            <person name="Salamov A."/>
            <person name="Ahrendt S.R."/>
            <person name="Lipzen A."/>
            <person name="Sullivan W."/>
            <person name="Andreopoulos W.B."/>
            <person name="Clum A."/>
            <person name="Lindquist E."/>
            <person name="Daum C."/>
            <person name="Ramamoorthy G.K."/>
            <person name="Gryganskyi A."/>
            <person name="Culley D."/>
            <person name="Magnuson J.K."/>
            <person name="James T.Y."/>
            <person name="O'Malley M.A."/>
            <person name="Stajich J.E."/>
            <person name="Spatafora J.W."/>
            <person name="Visel A."/>
            <person name="Grigoriev I.V."/>
        </authorList>
    </citation>
    <scope>NUCLEOTIDE SEQUENCE [LARGE SCALE GENOMIC DNA]</scope>
    <source>
        <strain evidence="2 3">CBS 115471</strain>
    </source>
</reference>
<keyword evidence="3" id="KW-1185">Reference proteome</keyword>
<dbReference type="PANTHER" id="PTHR33112">
    <property type="entry name" value="DOMAIN PROTEIN, PUTATIVE-RELATED"/>
    <property type="match status" value="1"/>
</dbReference>
<protein>
    <submittedName>
        <fullName evidence="2">Heterokaryon incompatibility protein-domain-containing protein</fullName>
    </submittedName>
</protein>
<gene>
    <name evidence="2" type="ORF">BCR34DRAFT_497684</name>
</gene>
<organism evidence="2 3">
    <name type="scientific">Clohesyomyces aquaticus</name>
    <dbReference type="NCBI Taxonomy" id="1231657"/>
    <lineage>
        <taxon>Eukaryota</taxon>
        <taxon>Fungi</taxon>
        <taxon>Dikarya</taxon>
        <taxon>Ascomycota</taxon>
        <taxon>Pezizomycotina</taxon>
        <taxon>Dothideomycetes</taxon>
        <taxon>Pleosporomycetidae</taxon>
        <taxon>Pleosporales</taxon>
        <taxon>Lindgomycetaceae</taxon>
        <taxon>Clohesyomyces</taxon>
    </lineage>
</organism>